<reference evidence="1 2" key="1">
    <citation type="journal article" date="2007" name="PLoS Genet.">
        <title>Patterns and implications of gene gain and loss in the evolution of Prochlorococcus.</title>
        <authorList>
            <person name="Kettler G.C."/>
            <person name="Martiny A.C."/>
            <person name="Huang K."/>
            <person name="Zucker J."/>
            <person name="Coleman M.L."/>
            <person name="Rodrigue S."/>
            <person name="Chen F."/>
            <person name="Lapidus A."/>
            <person name="Ferriera S."/>
            <person name="Johnson J."/>
            <person name="Steglich C."/>
            <person name="Church G.M."/>
            <person name="Richardson P."/>
            <person name="Chisholm S.W."/>
        </authorList>
    </citation>
    <scope>NUCLEOTIDE SEQUENCE [LARGE SCALE GENOMIC DNA]</scope>
    <source>
        <strain evidence="1 2">AS9601</strain>
    </source>
</reference>
<dbReference type="Pfam" id="PF20045">
    <property type="entry name" value="DUF6447"/>
    <property type="match status" value="1"/>
</dbReference>
<dbReference type="InterPro" id="IPR045615">
    <property type="entry name" value="DUF6447"/>
</dbReference>
<sequence length="77" mass="8876">MKEITDGENKQKLKFDDSEYFLDDLPKEAKQIVMGLRTADAQTKMYEDTLKLIALGKNKMVQDLKMILDKIEPIQNG</sequence>
<protein>
    <submittedName>
        <fullName evidence="1">Uncharacterized protein</fullName>
    </submittedName>
</protein>
<evidence type="ECO:0000313" key="1">
    <source>
        <dbReference type="EMBL" id="ABM70712.1"/>
    </source>
</evidence>
<accession>A2BSF1</accession>
<evidence type="ECO:0000313" key="2">
    <source>
        <dbReference type="Proteomes" id="UP000002590"/>
    </source>
</evidence>
<dbReference type="KEGG" id="pmb:A9601_14291"/>
<name>A2BSF1_PROMS</name>
<organism evidence="1 2">
    <name type="scientific">Prochlorococcus marinus (strain AS9601)</name>
    <dbReference type="NCBI Taxonomy" id="146891"/>
    <lineage>
        <taxon>Bacteria</taxon>
        <taxon>Bacillati</taxon>
        <taxon>Cyanobacteriota</taxon>
        <taxon>Cyanophyceae</taxon>
        <taxon>Synechococcales</taxon>
        <taxon>Prochlorococcaceae</taxon>
        <taxon>Prochlorococcus</taxon>
    </lineage>
</organism>
<proteinExistence type="predicted"/>
<dbReference type="EMBL" id="CP000551">
    <property type="protein sequence ID" value="ABM70712.1"/>
    <property type="molecule type" value="Genomic_DNA"/>
</dbReference>
<gene>
    <name evidence="1" type="ordered locus">A9601_14291</name>
</gene>
<dbReference type="STRING" id="146891.A9601_14291"/>
<dbReference type="Proteomes" id="UP000002590">
    <property type="component" value="Chromosome"/>
</dbReference>
<dbReference type="AlphaFoldDB" id="A2BSF1"/>
<dbReference type="HOGENOM" id="CLU_180037_0_0_3"/>
<dbReference type="RefSeq" id="WP_011818849.1">
    <property type="nucleotide sequence ID" value="NC_008816.1"/>
</dbReference>